<feature type="chain" id="PRO_5020931430" description="Aromatic hydrocarbon degradation protein" evidence="1">
    <location>
        <begin position="20"/>
        <end position="454"/>
    </location>
</feature>
<dbReference type="OrthoDB" id="1491239at2"/>
<organism evidence="2 3">
    <name type="scientific">Flaviaesturariibacter aridisoli</name>
    <dbReference type="NCBI Taxonomy" id="2545761"/>
    <lineage>
        <taxon>Bacteria</taxon>
        <taxon>Pseudomonadati</taxon>
        <taxon>Bacteroidota</taxon>
        <taxon>Chitinophagia</taxon>
        <taxon>Chitinophagales</taxon>
        <taxon>Chitinophagaceae</taxon>
        <taxon>Flaviaestuariibacter</taxon>
    </lineage>
</organism>
<reference evidence="2 3" key="1">
    <citation type="submission" date="2019-03" db="EMBL/GenBank/DDBJ databases">
        <authorList>
            <person name="Kim M.K.M."/>
        </authorList>
    </citation>
    <scope>NUCLEOTIDE SEQUENCE [LARGE SCALE GENOMIC DNA]</scope>
    <source>
        <strain evidence="2 3">17J68-15</strain>
    </source>
</reference>
<dbReference type="EMBL" id="SKFH01000032">
    <property type="protein sequence ID" value="TCZ67895.1"/>
    <property type="molecule type" value="Genomic_DNA"/>
</dbReference>
<accession>A0A4R4DW40</accession>
<dbReference type="AlphaFoldDB" id="A0A4R4DW40"/>
<evidence type="ECO:0000313" key="2">
    <source>
        <dbReference type="EMBL" id="TCZ67895.1"/>
    </source>
</evidence>
<keyword evidence="1" id="KW-0732">Signal</keyword>
<dbReference type="Proteomes" id="UP000295164">
    <property type="component" value="Unassembled WGS sequence"/>
</dbReference>
<evidence type="ECO:0000313" key="3">
    <source>
        <dbReference type="Proteomes" id="UP000295164"/>
    </source>
</evidence>
<keyword evidence="3" id="KW-1185">Reference proteome</keyword>
<evidence type="ECO:0000256" key="1">
    <source>
        <dbReference type="SAM" id="SignalP"/>
    </source>
</evidence>
<sequence>MSRTLGVSALALTASAAFAQGNSPYSRYGLGDLVSPTHISNRGMGGISAGDADFNHINFNNPASYSQLLGFAQVRNKKRLSSGRAIFDVGVHIDQRTLREPGRTDKFTASDVNLAYIQVGVPLRHNWGLVFGIRPISRVSYDIVEAGRFTNGDSIRTQFSGNGGAYLPSIGTGFSIGSLSLGANIGYLFGNRESNSERYFENDSVAFYQGLFRSNSSFGKIFFNFGAQYYIKLGGGRTDSASARLAKRGQLQFLRLGVAGNVRQSLGGTQNQTIGTFTFDPGGTLTDTVLSRKDVSGTVVYPSSLTSGFMLGGLTGGGASWTAGADVVYTKWSEYRFFGVADAVTDNMLFRAGAQIAPSPRESFFSRVAYRAGFGVGKDYITAGGELPYWSASAGFGFNLGHFNSQARNQATLVNLGFEYQNRGNNNSLLKENTFRLSIGLSLSDAWFIKRKYD</sequence>
<feature type="signal peptide" evidence="1">
    <location>
        <begin position="1"/>
        <end position="19"/>
    </location>
</feature>
<evidence type="ECO:0008006" key="4">
    <source>
        <dbReference type="Google" id="ProtNLM"/>
    </source>
</evidence>
<dbReference type="RefSeq" id="WP_131853281.1">
    <property type="nucleotide sequence ID" value="NZ_SKFH01000032.1"/>
</dbReference>
<comment type="caution">
    <text evidence="2">The sequence shown here is derived from an EMBL/GenBank/DDBJ whole genome shotgun (WGS) entry which is preliminary data.</text>
</comment>
<protein>
    <recommendedName>
        <fullName evidence="4">Aromatic hydrocarbon degradation protein</fullName>
    </recommendedName>
</protein>
<name>A0A4R4DW40_9BACT</name>
<gene>
    <name evidence="2" type="ORF">E0486_15130</name>
</gene>
<proteinExistence type="predicted"/>
<dbReference type="Gene3D" id="2.40.160.60">
    <property type="entry name" value="Outer membrane protein transport protein (OMPP1/FadL/TodX)"/>
    <property type="match status" value="1"/>
</dbReference>